<dbReference type="PANTHER" id="PTHR12304">
    <property type="entry name" value="INOSINE-URIDINE PREFERRING NUCLEOSIDE HYDROLASE"/>
    <property type="match status" value="1"/>
</dbReference>
<dbReference type="Pfam" id="PF01156">
    <property type="entry name" value="IU_nuc_hydro"/>
    <property type="match status" value="1"/>
</dbReference>
<comment type="similarity">
    <text evidence="1">Belongs to the IUNH family.</text>
</comment>
<dbReference type="PANTHER" id="PTHR12304:SF59">
    <property type="entry name" value="INOSINE-URIDINE PREFERRING NUCLEOSIDE HYDROLASE FAMILY PROTEIN"/>
    <property type="match status" value="1"/>
</dbReference>
<evidence type="ECO:0000313" key="5">
    <source>
        <dbReference type="EMBL" id="ORY99478.1"/>
    </source>
</evidence>
<keyword evidence="3" id="KW-0326">Glycosidase</keyword>
<evidence type="ECO:0000256" key="3">
    <source>
        <dbReference type="ARBA" id="ARBA00023295"/>
    </source>
</evidence>
<dbReference type="InterPro" id="IPR001910">
    <property type="entry name" value="Inosine/uridine_hydrolase_dom"/>
</dbReference>
<organism evidence="5 6">
    <name type="scientific">Absidia repens</name>
    <dbReference type="NCBI Taxonomy" id="90262"/>
    <lineage>
        <taxon>Eukaryota</taxon>
        <taxon>Fungi</taxon>
        <taxon>Fungi incertae sedis</taxon>
        <taxon>Mucoromycota</taxon>
        <taxon>Mucoromycotina</taxon>
        <taxon>Mucoromycetes</taxon>
        <taxon>Mucorales</taxon>
        <taxon>Cunninghamellaceae</taxon>
        <taxon>Absidia</taxon>
    </lineage>
</organism>
<dbReference type="GO" id="GO:0019358">
    <property type="term" value="P:nicotinate nucleotide salvage"/>
    <property type="evidence" value="ECO:0007669"/>
    <property type="project" value="EnsemblFungi"/>
</dbReference>
<dbReference type="InterPro" id="IPR023186">
    <property type="entry name" value="IUNH"/>
</dbReference>
<evidence type="ECO:0000259" key="4">
    <source>
        <dbReference type="Pfam" id="PF01156"/>
    </source>
</evidence>
<dbReference type="AlphaFoldDB" id="A0A1X2HK99"/>
<feature type="domain" description="Inosine/uridine-preferring nucleoside hydrolase" evidence="4">
    <location>
        <begin position="7"/>
        <end position="307"/>
    </location>
</feature>
<dbReference type="InterPro" id="IPR036452">
    <property type="entry name" value="Ribo_hydro-like"/>
</dbReference>
<dbReference type="GO" id="GO:0006218">
    <property type="term" value="P:uridine catabolic process"/>
    <property type="evidence" value="ECO:0007669"/>
    <property type="project" value="EnsemblFungi"/>
</dbReference>
<dbReference type="GO" id="GO:0070636">
    <property type="term" value="F:nicotinic acid riboside hydrolase activity"/>
    <property type="evidence" value="ECO:0007669"/>
    <property type="project" value="EnsemblFungi"/>
</dbReference>
<keyword evidence="2 5" id="KW-0378">Hydrolase</keyword>
<dbReference type="CDD" id="cd02651">
    <property type="entry name" value="nuc_hydro_IU_UC_XIUA"/>
    <property type="match status" value="1"/>
</dbReference>
<keyword evidence="6" id="KW-1185">Reference proteome</keyword>
<dbReference type="GO" id="GO:0006216">
    <property type="term" value="P:cytidine catabolic process"/>
    <property type="evidence" value="ECO:0007669"/>
    <property type="project" value="EnsemblFungi"/>
</dbReference>
<dbReference type="EMBL" id="MCGE01000062">
    <property type="protein sequence ID" value="ORY99478.1"/>
    <property type="molecule type" value="Genomic_DNA"/>
</dbReference>
<dbReference type="GO" id="GO:0006152">
    <property type="term" value="P:purine nucleoside catabolic process"/>
    <property type="evidence" value="ECO:0007669"/>
    <property type="project" value="TreeGrafter"/>
</dbReference>
<comment type="caution">
    <text evidence="5">The sequence shown here is derived from an EMBL/GenBank/DDBJ whole genome shotgun (WGS) entry which is preliminary data.</text>
</comment>
<dbReference type="OrthoDB" id="5783963at2759"/>
<evidence type="ECO:0000313" key="6">
    <source>
        <dbReference type="Proteomes" id="UP000193560"/>
    </source>
</evidence>
<dbReference type="Proteomes" id="UP000193560">
    <property type="component" value="Unassembled WGS sequence"/>
</dbReference>
<dbReference type="GO" id="GO:0070635">
    <property type="term" value="F:nicotinamide riboside hydrolase activity"/>
    <property type="evidence" value="ECO:0007669"/>
    <property type="project" value="EnsemblFungi"/>
</dbReference>
<sequence>MSSPLPVWLDCDPGHDDAMAMILAGYNPNITLLGISTTHGNQDHHKITRNAALVLKASGLDHLRIVPGQTKPLIRPAMVCPGIHGETGMDGTFTLPAFDSSLILENEKAVLHLAKLLQTMADHTLTLIATGPLTNYSLLVTLYPELHCKIKQIIFMGGAIGSGNWTPSAEYNILVDPEAASIVMQSGISVTMVPLEVTHQAIVTDQVIQELEIRLEKSPFCTLVIELLLFFKKTYQEVFDFNQGPPLHDPCAVAAVCAAELFTCKNMGVHVVTTDGPCLGQTVCDIYSKTDYPKINVATDIDVDGFMSILFDSLVQANINSSMNIKQ</sequence>
<dbReference type="GO" id="GO:0008477">
    <property type="term" value="F:purine nucleosidase activity"/>
    <property type="evidence" value="ECO:0007669"/>
    <property type="project" value="TreeGrafter"/>
</dbReference>
<protein>
    <submittedName>
        <fullName evidence="5">Inosine-uridine nucleoside hydrolase, IunH</fullName>
    </submittedName>
</protein>
<proteinExistence type="inferred from homology"/>
<dbReference type="STRING" id="90262.A0A1X2HK99"/>
<evidence type="ECO:0000256" key="2">
    <source>
        <dbReference type="ARBA" id="ARBA00022801"/>
    </source>
</evidence>
<dbReference type="GO" id="GO:0045437">
    <property type="term" value="F:uridine nucleosidase activity"/>
    <property type="evidence" value="ECO:0007669"/>
    <property type="project" value="EnsemblFungi"/>
</dbReference>
<name>A0A1X2HK99_9FUNG</name>
<gene>
    <name evidence="5" type="ORF">BCR42DRAFT_430263</name>
</gene>
<dbReference type="GO" id="GO:0005829">
    <property type="term" value="C:cytosol"/>
    <property type="evidence" value="ECO:0007669"/>
    <property type="project" value="TreeGrafter"/>
</dbReference>
<evidence type="ECO:0000256" key="1">
    <source>
        <dbReference type="ARBA" id="ARBA00009176"/>
    </source>
</evidence>
<dbReference type="SUPFAM" id="SSF53590">
    <property type="entry name" value="Nucleoside hydrolase"/>
    <property type="match status" value="1"/>
</dbReference>
<dbReference type="GO" id="GO:0034355">
    <property type="term" value="P:NAD+ biosynthetic process via the salvage pathway"/>
    <property type="evidence" value="ECO:0007669"/>
    <property type="project" value="EnsemblFungi"/>
</dbReference>
<reference evidence="5 6" key="1">
    <citation type="submission" date="2016-07" db="EMBL/GenBank/DDBJ databases">
        <title>Pervasive Adenine N6-methylation of Active Genes in Fungi.</title>
        <authorList>
            <consortium name="DOE Joint Genome Institute"/>
            <person name="Mondo S.J."/>
            <person name="Dannebaum R.O."/>
            <person name="Kuo R.C."/>
            <person name="Labutti K."/>
            <person name="Haridas S."/>
            <person name="Kuo A."/>
            <person name="Salamov A."/>
            <person name="Ahrendt S.R."/>
            <person name="Lipzen A."/>
            <person name="Sullivan W."/>
            <person name="Andreopoulos W.B."/>
            <person name="Clum A."/>
            <person name="Lindquist E."/>
            <person name="Daum C."/>
            <person name="Ramamoorthy G.K."/>
            <person name="Gryganskyi A."/>
            <person name="Culley D."/>
            <person name="Magnuson J.K."/>
            <person name="James T.Y."/>
            <person name="O'Malley M.A."/>
            <person name="Stajich J.E."/>
            <person name="Spatafora J.W."/>
            <person name="Visel A."/>
            <person name="Grigoriev I.V."/>
        </authorList>
    </citation>
    <scope>NUCLEOTIDE SEQUENCE [LARGE SCALE GENOMIC DNA]</scope>
    <source>
        <strain evidence="5 6">NRRL 1336</strain>
    </source>
</reference>
<accession>A0A1X2HK99</accession>
<dbReference type="GO" id="GO:0008655">
    <property type="term" value="P:pyrimidine-containing compound salvage"/>
    <property type="evidence" value="ECO:0007669"/>
    <property type="project" value="EnsemblFungi"/>
</dbReference>
<dbReference type="Gene3D" id="3.90.245.10">
    <property type="entry name" value="Ribonucleoside hydrolase-like"/>
    <property type="match status" value="1"/>
</dbReference>